<organism evidence="3 4">
    <name type="scientific">Hungatella hathewayi</name>
    <dbReference type="NCBI Taxonomy" id="154046"/>
    <lineage>
        <taxon>Bacteria</taxon>
        <taxon>Bacillati</taxon>
        <taxon>Bacillota</taxon>
        <taxon>Clostridia</taxon>
        <taxon>Lachnospirales</taxon>
        <taxon>Lachnospiraceae</taxon>
        <taxon>Hungatella</taxon>
    </lineage>
</organism>
<evidence type="ECO:0000256" key="1">
    <source>
        <dbReference type="SAM" id="Phobius"/>
    </source>
</evidence>
<dbReference type="Proteomes" id="UP000095651">
    <property type="component" value="Unassembled WGS sequence"/>
</dbReference>
<sequence>MNLRKQLFTSFLMLAMLPLAAVGIYIFATNLILAFDLHEQNLRDSTQIQAELVEENINRLMVRARKFVSSQEVKRVCGDNSHRGEGTISELSDDILNFTDETLDNVAIFALLDLEGEIIYSSGSVSDSRVLKANLPTLSQLEQQLVSEIPFTDPGNSLVIYTPVQENKTAVGTLVIVCRTDYFLKLISSHRQLESSNALIYCREHHQIITSKQDVSGSLSELDLKVGEESRGGLLCKMNDQYNLAYYQSLSKTPWVLVSTVDTAQIFSKVKNYGLINIAALLTVFFIIIILSRNQSRKMLYPLDQLLGAVEEFFLNGATKFPEADIDPKTEIGYLAEKFSNLSDEMTLVQDKIRESNYLYAALLMATYEFRIVIDFQADTVECSSGRLSARIDDMQGRTASERVLALFSEEGQDISPDTALYRIVCGKLTEPMETETCFSIKENEIRKWYRVVAVPVIQGSAVWRAALHFEDITDKKLEELRLIQSSQTDPLCGLYNKTAFPLHCKLSREGRQDAVFFIDLDKFKQVNDTLGHAAGDEALISTAQAIRAQFRECDVVGRFGGDEFVVFAPCIGREMAEQKAERLVQAVSFLLDAPPDGQIHLTASVGVYMVTPPETLDDAVRRADEAMYRAKEKGRSQYCIM</sequence>
<evidence type="ECO:0000313" key="3">
    <source>
        <dbReference type="EMBL" id="CUN62431.1"/>
    </source>
</evidence>
<dbReference type="Gene3D" id="3.30.70.270">
    <property type="match status" value="1"/>
</dbReference>
<dbReference type="AlphaFoldDB" id="A0A173YE05"/>
<dbReference type="PANTHER" id="PTHR45138">
    <property type="entry name" value="REGULATORY COMPONENTS OF SENSORY TRANSDUCTION SYSTEM"/>
    <property type="match status" value="1"/>
</dbReference>
<gene>
    <name evidence="3" type="primary">adrA_1</name>
    <name evidence="3" type="ORF">ERS852407_00733</name>
</gene>
<dbReference type="InterPro" id="IPR043128">
    <property type="entry name" value="Rev_trsase/Diguanyl_cyclase"/>
</dbReference>
<reference evidence="3 4" key="1">
    <citation type="submission" date="2015-09" db="EMBL/GenBank/DDBJ databases">
        <authorList>
            <consortium name="Pathogen Informatics"/>
        </authorList>
    </citation>
    <scope>NUCLEOTIDE SEQUENCE [LARGE SCALE GENOMIC DNA]</scope>
    <source>
        <strain evidence="3 4">2789STDY5608850</strain>
    </source>
</reference>
<dbReference type="NCBIfam" id="TIGR00254">
    <property type="entry name" value="GGDEF"/>
    <property type="match status" value="1"/>
</dbReference>
<keyword evidence="1" id="KW-0472">Membrane</keyword>
<keyword evidence="3" id="KW-0808">Transferase</keyword>
<protein>
    <submittedName>
        <fullName evidence="3">Signaling protein</fullName>
        <ecNumber evidence="3">2.7.7.65</ecNumber>
    </submittedName>
</protein>
<dbReference type="GO" id="GO:0005886">
    <property type="term" value="C:plasma membrane"/>
    <property type="evidence" value="ECO:0007669"/>
    <property type="project" value="TreeGrafter"/>
</dbReference>
<dbReference type="GO" id="GO:1902201">
    <property type="term" value="P:negative regulation of bacterial-type flagellum-dependent cell motility"/>
    <property type="evidence" value="ECO:0007669"/>
    <property type="project" value="TreeGrafter"/>
</dbReference>
<feature type="transmembrane region" description="Helical" evidence="1">
    <location>
        <begin position="12"/>
        <end position="35"/>
    </location>
</feature>
<keyword evidence="1" id="KW-1133">Transmembrane helix</keyword>
<dbReference type="SMART" id="SM00267">
    <property type="entry name" value="GGDEF"/>
    <property type="match status" value="1"/>
</dbReference>
<proteinExistence type="predicted"/>
<keyword evidence="1" id="KW-0812">Transmembrane</keyword>
<accession>A0A173YE05</accession>
<dbReference type="InterPro" id="IPR000160">
    <property type="entry name" value="GGDEF_dom"/>
</dbReference>
<dbReference type="Pfam" id="PF00990">
    <property type="entry name" value="GGDEF"/>
    <property type="match status" value="1"/>
</dbReference>
<dbReference type="InterPro" id="IPR050469">
    <property type="entry name" value="Diguanylate_Cyclase"/>
</dbReference>
<dbReference type="EMBL" id="CYZE01000001">
    <property type="protein sequence ID" value="CUN62431.1"/>
    <property type="molecule type" value="Genomic_DNA"/>
</dbReference>
<dbReference type="SUPFAM" id="SSF55073">
    <property type="entry name" value="Nucleotide cyclase"/>
    <property type="match status" value="1"/>
</dbReference>
<feature type="domain" description="GGDEF" evidence="2">
    <location>
        <begin position="512"/>
        <end position="642"/>
    </location>
</feature>
<dbReference type="RefSeq" id="WP_055653025.1">
    <property type="nucleotide sequence ID" value="NZ_CABIXC010000001.1"/>
</dbReference>
<dbReference type="GO" id="GO:0043709">
    <property type="term" value="P:cell adhesion involved in single-species biofilm formation"/>
    <property type="evidence" value="ECO:0007669"/>
    <property type="project" value="TreeGrafter"/>
</dbReference>
<dbReference type="GO" id="GO:0052621">
    <property type="term" value="F:diguanylate cyclase activity"/>
    <property type="evidence" value="ECO:0007669"/>
    <property type="project" value="UniProtKB-EC"/>
</dbReference>
<dbReference type="InterPro" id="IPR029787">
    <property type="entry name" value="Nucleotide_cyclase"/>
</dbReference>
<feature type="transmembrane region" description="Helical" evidence="1">
    <location>
        <begin position="273"/>
        <end position="291"/>
    </location>
</feature>
<dbReference type="CDD" id="cd01949">
    <property type="entry name" value="GGDEF"/>
    <property type="match status" value="1"/>
</dbReference>
<evidence type="ECO:0000259" key="2">
    <source>
        <dbReference type="PROSITE" id="PS50887"/>
    </source>
</evidence>
<dbReference type="PANTHER" id="PTHR45138:SF9">
    <property type="entry name" value="DIGUANYLATE CYCLASE DGCM-RELATED"/>
    <property type="match status" value="1"/>
</dbReference>
<name>A0A173YE05_9FIRM</name>
<dbReference type="EC" id="2.7.7.65" evidence="3"/>
<evidence type="ECO:0000313" key="4">
    <source>
        <dbReference type="Proteomes" id="UP000095651"/>
    </source>
</evidence>
<keyword evidence="3" id="KW-0548">Nucleotidyltransferase</keyword>
<dbReference type="PROSITE" id="PS50887">
    <property type="entry name" value="GGDEF"/>
    <property type="match status" value="1"/>
</dbReference>